<keyword evidence="3" id="KW-1185">Reference proteome</keyword>
<name>S8EVN6_FOMSC</name>
<dbReference type="AlphaFoldDB" id="S8EVN6"/>
<reference evidence="2 3" key="1">
    <citation type="journal article" date="2012" name="Science">
        <title>The Paleozoic origin of enzymatic lignin decomposition reconstructed from 31 fungal genomes.</title>
        <authorList>
            <person name="Floudas D."/>
            <person name="Binder M."/>
            <person name="Riley R."/>
            <person name="Barry K."/>
            <person name="Blanchette R.A."/>
            <person name="Henrissat B."/>
            <person name="Martinez A.T."/>
            <person name="Otillar R."/>
            <person name="Spatafora J.W."/>
            <person name="Yadav J.S."/>
            <person name="Aerts A."/>
            <person name="Benoit I."/>
            <person name="Boyd A."/>
            <person name="Carlson A."/>
            <person name="Copeland A."/>
            <person name="Coutinho P.M."/>
            <person name="de Vries R.P."/>
            <person name="Ferreira P."/>
            <person name="Findley K."/>
            <person name="Foster B."/>
            <person name="Gaskell J."/>
            <person name="Glotzer D."/>
            <person name="Gorecki P."/>
            <person name="Heitman J."/>
            <person name="Hesse C."/>
            <person name="Hori C."/>
            <person name="Igarashi K."/>
            <person name="Jurgens J.A."/>
            <person name="Kallen N."/>
            <person name="Kersten P."/>
            <person name="Kohler A."/>
            <person name="Kuees U."/>
            <person name="Kumar T.K.A."/>
            <person name="Kuo A."/>
            <person name="LaButti K."/>
            <person name="Larrondo L.F."/>
            <person name="Lindquist E."/>
            <person name="Ling A."/>
            <person name="Lombard V."/>
            <person name="Lucas S."/>
            <person name="Lundell T."/>
            <person name="Martin R."/>
            <person name="McLaughlin D.J."/>
            <person name="Morgenstern I."/>
            <person name="Morin E."/>
            <person name="Murat C."/>
            <person name="Nagy L.G."/>
            <person name="Nolan M."/>
            <person name="Ohm R.A."/>
            <person name="Patyshakuliyeva A."/>
            <person name="Rokas A."/>
            <person name="Ruiz-Duenas F.J."/>
            <person name="Sabat G."/>
            <person name="Salamov A."/>
            <person name="Samejima M."/>
            <person name="Schmutz J."/>
            <person name="Slot J.C."/>
            <person name="St John F."/>
            <person name="Stenlid J."/>
            <person name="Sun H."/>
            <person name="Sun S."/>
            <person name="Syed K."/>
            <person name="Tsang A."/>
            <person name="Wiebenga A."/>
            <person name="Young D."/>
            <person name="Pisabarro A."/>
            <person name="Eastwood D.C."/>
            <person name="Martin F."/>
            <person name="Cullen D."/>
            <person name="Grigoriev I.V."/>
            <person name="Hibbett D.S."/>
        </authorList>
    </citation>
    <scope>NUCLEOTIDE SEQUENCE</scope>
    <source>
        <strain evidence="3">FP-58527</strain>
    </source>
</reference>
<feature type="transmembrane region" description="Helical" evidence="1">
    <location>
        <begin position="54"/>
        <end position="73"/>
    </location>
</feature>
<protein>
    <recommendedName>
        <fullName evidence="4">Major facilitator superfamily (MFS) profile domain-containing protein</fullName>
    </recommendedName>
</protein>
<sequence length="75" mass="7526">IFMYISAAAPDQQALGLTNGLAQTTASVVRAVAPSVASSLCSVSLQTNIAGGTLVYWLICGVTVGGLVASVFLPI</sequence>
<evidence type="ECO:0000313" key="3">
    <source>
        <dbReference type="Proteomes" id="UP000015241"/>
    </source>
</evidence>
<accession>S8EVN6</accession>
<organism evidence="2 3">
    <name type="scientific">Fomitopsis schrenkii</name>
    <name type="common">Brown rot fungus</name>
    <dbReference type="NCBI Taxonomy" id="2126942"/>
    <lineage>
        <taxon>Eukaryota</taxon>
        <taxon>Fungi</taxon>
        <taxon>Dikarya</taxon>
        <taxon>Basidiomycota</taxon>
        <taxon>Agaricomycotina</taxon>
        <taxon>Agaricomycetes</taxon>
        <taxon>Polyporales</taxon>
        <taxon>Fomitopsis</taxon>
    </lineage>
</organism>
<evidence type="ECO:0000256" key="1">
    <source>
        <dbReference type="SAM" id="Phobius"/>
    </source>
</evidence>
<keyword evidence="1" id="KW-0812">Transmembrane</keyword>
<keyword evidence="1" id="KW-0472">Membrane</keyword>
<dbReference type="EMBL" id="KE504261">
    <property type="protein sequence ID" value="EPS93690.1"/>
    <property type="molecule type" value="Genomic_DNA"/>
</dbReference>
<proteinExistence type="predicted"/>
<evidence type="ECO:0000313" key="2">
    <source>
        <dbReference type="EMBL" id="EPS93690.1"/>
    </source>
</evidence>
<evidence type="ECO:0008006" key="4">
    <source>
        <dbReference type="Google" id="ProtNLM"/>
    </source>
</evidence>
<gene>
    <name evidence="2" type="ORF">FOMPIDRAFT_1135702</name>
</gene>
<keyword evidence="1" id="KW-1133">Transmembrane helix</keyword>
<dbReference type="HOGENOM" id="CLU_2677727_0_0_1"/>
<feature type="non-terminal residue" evidence="2">
    <location>
        <position position="1"/>
    </location>
</feature>
<dbReference type="InParanoid" id="S8EVN6"/>
<dbReference type="Proteomes" id="UP000015241">
    <property type="component" value="Unassembled WGS sequence"/>
</dbReference>